<evidence type="ECO:0000313" key="3">
    <source>
        <dbReference type="Proteomes" id="UP001596163"/>
    </source>
</evidence>
<sequence length="114" mass="13096">MIDNQCWKTEDRRRKEYLAEHLRDKSLEVEANSSKKSALISEFFSEDLREKAGRRETQPRRAGEDRRSENSVSICDFLSVRICGKNICASVPVLLLALSPEIPNLHPERISRPA</sequence>
<name>A0ABW0BX95_9BACT</name>
<dbReference type="Proteomes" id="UP001596163">
    <property type="component" value="Unassembled WGS sequence"/>
</dbReference>
<proteinExistence type="predicted"/>
<protein>
    <submittedName>
        <fullName evidence="2">Uncharacterized protein</fullName>
    </submittedName>
</protein>
<organism evidence="2 3">
    <name type="scientific">Algoriphagus aquatilis</name>
    <dbReference type="NCBI Taxonomy" id="490186"/>
    <lineage>
        <taxon>Bacteria</taxon>
        <taxon>Pseudomonadati</taxon>
        <taxon>Bacteroidota</taxon>
        <taxon>Cytophagia</taxon>
        <taxon>Cytophagales</taxon>
        <taxon>Cyclobacteriaceae</taxon>
        <taxon>Algoriphagus</taxon>
    </lineage>
</organism>
<feature type="region of interest" description="Disordered" evidence="1">
    <location>
        <begin position="49"/>
        <end position="69"/>
    </location>
</feature>
<keyword evidence="3" id="KW-1185">Reference proteome</keyword>
<dbReference type="EMBL" id="JBHSKS010000006">
    <property type="protein sequence ID" value="MFC5192101.1"/>
    <property type="molecule type" value="Genomic_DNA"/>
</dbReference>
<evidence type="ECO:0000256" key="1">
    <source>
        <dbReference type="SAM" id="MobiDB-lite"/>
    </source>
</evidence>
<dbReference type="RefSeq" id="WP_377914783.1">
    <property type="nucleotide sequence ID" value="NZ_JBHSKS010000006.1"/>
</dbReference>
<reference evidence="3" key="1">
    <citation type="journal article" date="2019" name="Int. J. Syst. Evol. Microbiol.">
        <title>The Global Catalogue of Microorganisms (GCM) 10K type strain sequencing project: providing services to taxonomists for standard genome sequencing and annotation.</title>
        <authorList>
            <consortium name="The Broad Institute Genomics Platform"/>
            <consortium name="The Broad Institute Genome Sequencing Center for Infectious Disease"/>
            <person name="Wu L."/>
            <person name="Ma J."/>
        </authorList>
    </citation>
    <scope>NUCLEOTIDE SEQUENCE [LARGE SCALE GENOMIC DNA]</scope>
    <source>
        <strain evidence="3">CGMCC 1.7030</strain>
    </source>
</reference>
<comment type="caution">
    <text evidence="2">The sequence shown here is derived from an EMBL/GenBank/DDBJ whole genome shotgun (WGS) entry which is preliminary data.</text>
</comment>
<accession>A0ABW0BX95</accession>
<gene>
    <name evidence="2" type="ORF">ACFPIK_10005</name>
</gene>
<evidence type="ECO:0000313" key="2">
    <source>
        <dbReference type="EMBL" id="MFC5192101.1"/>
    </source>
</evidence>